<reference evidence="7" key="2">
    <citation type="submission" date="2015-05" db="EMBL/GenBank/DDBJ databases">
        <title>Complete genome sequence of Corynebacterium mustelae DSM 45274, isolated from various tissues of a male ferret with lethal sepsis.</title>
        <authorList>
            <person name="Ruckert C."/>
            <person name="Albersmeier A."/>
            <person name="Winkler A."/>
            <person name="Tauch A."/>
        </authorList>
    </citation>
    <scope>NUCLEOTIDE SEQUENCE [LARGE SCALE GENOMIC DNA]</scope>
    <source>
        <strain evidence="7">DSM 45274</strain>
    </source>
</reference>
<dbReference type="EMBL" id="CP011542">
    <property type="protein sequence ID" value="AKK05581.1"/>
    <property type="molecule type" value="Genomic_DNA"/>
</dbReference>
<keyword evidence="3 5" id="KW-1133">Transmembrane helix</keyword>
<keyword evidence="4 5" id="KW-0472">Membrane</keyword>
<evidence type="ECO:0000256" key="5">
    <source>
        <dbReference type="SAM" id="Phobius"/>
    </source>
</evidence>
<evidence type="ECO:0000256" key="3">
    <source>
        <dbReference type="ARBA" id="ARBA00022989"/>
    </source>
</evidence>
<dbReference type="GO" id="GO:0005886">
    <property type="term" value="C:plasma membrane"/>
    <property type="evidence" value="ECO:0007669"/>
    <property type="project" value="TreeGrafter"/>
</dbReference>
<dbReference type="InterPro" id="IPR051679">
    <property type="entry name" value="DASS-Related_Transporters"/>
</dbReference>
<feature type="transmembrane region" description="Helical" evidence="5">
    <location>
        <begin position="130"/>
        <end position="156"/>
    </location>
</feature>
<dbReference type="InterPro" id="IPR001898">
    <property type="entry name" value="SLC13A/DASS"/>
</dbReference>
<dbReference type="Proteomes" id="UP000035199">
    <property type="component" value="Chromosome"/>
</dbReference>
<organism evidence="6 7">
    <name type="scientific">Corynebacterium mustelae</name>
    <dbReference type="NCBI Taxonomy" id="571915"/>
    <lineage>
        <taxon>Bacteria</taxon>
        <taxon>Bacillati</taxon>
        <taxon>Actinomycetota</taxon>
        <taxon>Actinomycetes</taxon>
        <taxon>Mycobacteriales</taxon>
        <taxon>Corynebacteriaceae</taxon>
        <taxon>Corynebacterium</taxon>
    </lineage>
</organism>
<feature type="transmembrane region" description="Helical" evidence="5">
    <location>
        <begin position="382"/>
        <end position="406"/>
    </location>
</feature>
<evidence type="ECO:0000256" key="1">
    <source>
        <dbReference type="ARBA" id="ARBA00004141"/>
    </source>
</evidence>
<feature type="transmembrane region" description="Helical" evidence="5">
    <location>
        <begin position="60"/>
        <end position="78"/>
    </location>
</feature>
<dbReference type="PANTHER" id="PTHR43652:SF2">
    <property type="entry name" value="BASIC AMINO ACID ANTIPORTER YFCC-RELATED"/>
    <property type="match status" value="1"/>
</dbReference>
<protein>
    <submittedName>
        <fullName evidence="6">Di-/tricarboxylate transporter</fullName>
    </submittedName>
</protein>
<dbReference type="GO" id="GO:0022857">
    <property type="term" value="F:transmembrane transporter activity"/>
    <property type="evidence" value="ECO:0007669"/>
    <property type="project" value="InterPro"/>
</dbReference>
<keyword evidence="7" id="KW-1185">Reference proteome</keyword>
<dbReference type="AlphaFoldDB" id="A0A0G3GWM9"/>
<dbReference type="PATRIC" id="fig|571915.4.peg.1323"/>
<dbReference type="PANTHER" id="PTHR43652">
    <property type="entry name" value="BASIC AMINO ACID ANTIPORTER YFCC-RELATED"/>
    <property type="match status" value="1"/>
</dbReference>
<feature type="transmembrane region" description="Helical" evidence="5">
    <location>
        <begin position="452"/>
        <end position="473"/>
    </location>
</feature>
<proteinExistence type="predicted"/>
<dbReference type="RefSeq" id="WP_083987433.1">
    <property type="nucleotide sequence ID" value="NZ_CP011542.1"/>
</dbReference>
<reference evidence="6 7" key="1">
    <citation type="journal article" date="2015" name="Genome Announc.">
        <title>Complete Genome Sequence of the Type Strain Corynebacterium mustelae DSM 45274, Isolated from Various Tissues of a Male Ferret with Lethal Sepsis.</title>
        <authorList>
            <person name="Ruckert C."/>
            <person name="Eimer J."/>
            <person name="Winkler A."/>
            <person name="Tauch A."/>
        </authorList>
    </citation>
    <scope>NUCLEOTIDE SEQUENCE [LARGE SCALE GENOMIC DNA]</scope>
    <source>
        <strain evidence="6 7">DSM 45274</strain>
    </source>
</reference>
<feature type="transmembrane region" description="Helical" evidence="5">
    <location>
        <begin position="267"/>
        <end position="283"/>
    </location>
</feature>
<evidence type="ECO:0000313" key="6">
    <source>
        <dbReference type="EMBL" id="AKK05581.1"/>
    </source>
</evidence>
<dbReference type="STRING" id="571915.CMUST_06225"/>
<keyword evidence="2 5" id="KW-0812">Transmembrane</keyword>
<comment type="subcellular location">
    <subcellularLocation>
        <location evidence="1">Membrane</location>
        <topology evidence="1">Multi-pass membrane protein</topology>
    </subcellularLocation>
</comment>
<feature type="transmembrane region" description="Helical" evidence="5">
    <location>
        <begin position="168"/>
        <end position="192"/>
    </location>
</feature>
<evidence type="ECO:0000256" key="2">
    <source>
        <dbReference type="ARBA" id="ARBA00022692"/>
    </source>
</evidence>
<feature type="transmembrane region" description="Helical" evidence="5">
    <location>
        <begin position="212"/>
        <end position="237"/>
    </location>
</feature>
<feature type="transmembrane region" description="Helical" evidence="5">
    <location>
        <begin position="21"/>
        <end position="54"/>
    </location>
</feature>
<accession>A0A0G3GWM9</accession>
<sequence>MTTLATQNRRLRGHVEKLVALIAIAAVLYFPTSLSIEARLTLAVFIGAIFLWVFSTIPDTYVALAAASLLAVLGILSAEDFFEPLGHDTTWLLIGAFIIATAVTSSGLALRVTSWLSVGITSPRTLVHLVSLALVCTAFMVPATSGRAALVLPVFLALVPILESQHRWLLVTLSIAMPSVVLLSAVASFIGAGAHLITDQILSEQDLGSIGFSAWMLYGLPFAVVSSHVSAEVILLLTSTKGQRQQRLQIGAQDFPDTTSNLGEKRSLAVLFIAVALWFTESIHSIPPALVAVVCALLIASPSFGAVDLNQAIKKIPWSLLLFMTATVALSEALSESGAAEAMASGVFSLVGGSNAAWMFIAIVIALSTAAHLFIQSRSARSAVLIPIVIALAPACGVNPVAAAFLSTAAAGFCHTLPSSAKPLTIFYCEDQSRPSFTNAQLMRISATLAPIHMILLAIFSTVIWPALGLHLFQ</sequence>
<evidence type="ECO:0000256" key="4">
    <source>
        <dbReference type="ARBA" id="ARBA00023136"/>
    </source>
</evidence>
<feature type="transmembrane region" description="Helical" evidence="5">
    <location>
        <begin position="90"/>
        <end position="110"/>
    </location>
</feature>
<dbReference type="KEGG" id="cmv:CMUST_06225"/>
<evidence type="ECO:0000313" key="7">
    <source>
        <dbReference type="Proteomes" id="UP000035199"/>
    </source>
</evidence>
<dbReference type="Pfam" id="PF00939">
    <property type="entry name" value="Na_sulph_symp"/>
    <property type="match status" value="1"/>
</dbReference>
<feature type="transmembrane region" description="Helical" evidence="5">
    <location>
        <begin position="355"/>
        <end position="375"/>
    </location>
</feature>
<name>A0A0G3GWM9_9CORY</name>
<dbReference type="OrthoDB" id="9156049at2"/>
<gene>
    <name evidence="6" type="ORF">CMUST_06225</name>
</gene>